<proteinExistence type="predicted"/>
<gene>
    <name evidence="1" type="ORF">H4W80_004294</name>
</gene>
<organism evidence="1 2">
    <name type="scientific">Nonomuraea angiospora</name>
    <dbReference type="NCBI Taxonomy" id="46172"/>
    <lineage>
        <taxon>Bacteria</taxon>
        <taxon>Bacillati</taxon>
        <taxon>Actinomycetota</taxon>
        <taxon>Actinomycetes</taxon>
        <taxon>Streptosporangiales</taxon>
        <taxon>Streptosporangiaceae</taxon>
        <taxon>Nonomuraea</taxon>
    </lineage>
</organism>
<dbReference type="Proteomes" id="UP000633509">
    <property type="component" value="Unassembled WGS sequence"/>
</dbReference>
<keyword evidence="2" id="KW-1185">Reference proteome</keyword>
<name>A0ABR9LZH5_9ACTN</name>
<evidence type="ECO:0000313" key="1">
    <source>
        <dbReference type="EMBL" id="MBE1586036.1"/>
    </source>
</evidence>
<reference evidence="1 2" key="1">
    <citation type="submission" date="2020-10" db="EMBL/GenBank/DDBJ databases">
        <title>Sequencing the genomes of 1000 actinobacteria strains.</title>
        <authorList>
            <person name="Klenk H.-P."/>
        </authorList>
    </citation>
    <scope>NUCLEOTIDE SEQUENCE [LARGE SCALE GENOMIC DNA]</scope>
    <source>
        <strain evidence="1 2">DSM 43173</strain>
    </source>
</reference>
<sequence length="72" mass="7954">MHHDGVRPGKHQAGVPVVEAHHVGRPPVEALDLHNHTTPVPLANGMPVHQEPVSYRSIHTTHIGTWEAVRKE</sequence>
<accession>A0ABR9LZH5</accession>
<comment type="caution">
    <text evidence="1">The sequence shown here is derived from an EMBL/GenBank/DDBJ whole genome shotgun (WGS) entry which is preliminary data.</text>
</comment>
<dbReference type="EMBL" id="JADBEK010000001">
    <property type="protein sequence ID" value="MBE1586036.1"/>
    <property type="molecule type" value="Genomic_DNA"/>
</dbReference>
<protein>
    <submittedName>
        <fullName evidence="1">Uncharacterized protein</fullName>
    </submittedName>
</protein>
<evidence type="ECO:0000313" key="2">
    <source>
        <dbReference type="Proteomes" id="UP000633509"/>
    </source>
</evidence>